<protein>
    <submittedName>
        <fullName evidence="2">Uncharacterized protein</fullName>
    </submittedName>
</protein>
<evidence type="ECO:0000256" key="1">
    <source>
        <dbReference type="SAM" id="Phobius"/>
    </source>
</evidence>
<feature type="transmembrane region" description="Helical" evidence="1">
    <location>
        <begin position="90"/>
        <end position="109"/>
    </location>
</feature>
<name>A0A512IS21_9HYPH</name>
<proteinExistence type="predicted"/>
<accession>A0A512IS21</accession>
<feature type="transmembrane region" description="Helical" evidence="1">
    <location>
        <begin position="115"/>
        <end position="137"/>
    </location>
</feature>
<feature type="transmembrane region" description="Helical" evidence="1">
    <location>
        <begin position="56"/>
        <end position="78"/>
    </location>
</feature>
<reference evidence="2 3" key="1">
    <citation type="submission" date="2019-07" db="EMBL/GenBank/DDBJ databases">
        <title>Whole genome shotgun sequence of Methylobacterium haplocladii NBRC 107714.</title>
        <authorList>
            <person name="Hosoyama A."/>
            <person name="Uohara A."/>
            <person name="Ohji S."/>
            <person name="Ichikawa N."/>
        </authorList>
    </citation>
    <scope>NUCLEOTIDE SEQUENCE [LARGE SCALE GENOMIC DNA]</scope>
    <source>
        <strain evidence="2 3">NBRC 107714</strain>
    </source>
</reference>
<dbReference type="EMBL" id="BJZT01000031">
    <property type="protein sequence ID" value="GEP00504.1"/>
    <property type="molecule type" value="Genomic_DNA"/>
</dbReference>
<feature type="transmembrane region" description="Helical" evidence="1">
    <location>
        <begin position="25"/>
        <end position="50"/>
    </location>
</feature>
<organism evidence="2 3">
    <name type="scientific">Methylobacterium haplocladii</name>
    <dbReference type="NCBI Taxonomy" id="1176176"/>
    <lineage>
        <taxon>Bacteria</taxon>
        <taxon>Pseudomonadati</taxon>
        <taxon>Pseudomonadota</taxon>
        <taxon>Alphaproteobacteria</taxon>
        <taxon>Hyphomicrobiales</taxon>
        <taxon>Methylobacteriaceae</taxon>
        <taxon>Methylobacterium</taxon>
    </lineage>
</organism>
<keyword evidence="1" id="KW-1133">Transmembrane helix</keyword>
<dbReference type="Proteomes" id="UP000321258">
    <property type="component" value="Unassembled WGS sequence"/>
</dbReference>
<keyword evidence="1" id="KW-0472">Membrane</keyword>
<sequence length="145" mass="15129">MASAITMSHAAAPASDHRSAARRRILLFAVAMSAIGLGTVIGPGTAFLIVDPDLVRLLHFMAVLKGAFALLAFGISYWRLERPAALWREVVYVVGPGLMVGGALCLWQLQSAGLAAAGLHIGLFALLAAALTDGAFIPRLVRPAA</sequence>
<gene>
    <name evidence="2" type="ORF">MHA02_28910</name>
</gene>
<dbReference type="RefSeq" id="WP_238180158.1">
    <property type="nucleotide sequence ID" value="NZ_BJZT01000031.1"/>
</dbReference>
<keyword evidence="1" id="KW-0812">Transmembrane</keyword>
<evidence type="ECO:0000313" key="3">
    <source>
        <dbReference type="Proteomes" id="UP000321258"/>
    </source>
</evidence>
<comment type="caution">
    <text evidence="2">The sequence shown here is derived from an EMBL/GenBank/DDBJ whole genome shotgun (WGS) entry which is preliminary data.</text>
</comment>
<keyword evidence="3" id="KW-1185">Reference proteome</keyword>
<evidence type="ECO:0000313" key="2">
    <source>
        <dbReference type="EMBL" id="GEP00504.1"/>
    </source>
</evidence>
<dbReference type="AlphaFoldDB" id="A0A512IS21"/>